<dbReference type="SMART" id="SM00343">
    <property type="entry name" value="ZnF_C2HC"/>
    <property type="match status" value="1"/>
</dbReference>
<keyword evidence="3" id="KW-0862">Zinc</keyword>
<feature type="region of interest" description="Disordered" evidence="4">
    <location>
        <begin position="34"/>
        <end position="94"/>
    </location>
</feature>
<name>A0A6L2LPX5_TANCI</name>
<dbReference type="PANTHER" id="PTHR42648:SF18">
    <property type="entry name" value="RETROTRANSPOSON, UNCLASSIFIED-LIKE PROTEIN"/>
    <property type="match status" value="1"/>
</dbReference>
<evidence type="ECO:0000259" key="5">
    <source>
        <dbReference type="PROSITE" id="PS50158"/>
    </source>
</evidence>
<proteinExistence type="predicted"/>
<dbReference type="Gene3D" id="4.10.60.10">
    <property type="entry name" value="Zinc finger, CCHC-type"/>
    <property type="match status" value="1"/>
</dbReference>
<feature type="domain" description="Integrase catalytic" evidence="6">
    <location>
        <begin position="755"/>
        <end position="866"/>
    </location>
</feature>
<dbReference type="GO" id="GO:0016787">
    <property type="term" value="F:hydrolase activity"/>
    <property type="evidence" value="ECO:0007669"/>
    <property type="project" value="UniProtKB-KW"/>
</dbReference>
<sequence length="1080" mass="123506">MVKYQKEVNEIHAERIAKNANLLALIAAAQQNPDPYYQAPKSHKLYSPKSKQSSSTRSNASTKFKGKEIAKPITPPSKSTSKDDSDPEQAQRDKDMQKNLALIAKYFKKIYKPTNNNLKTSSNSRNMNVDTTSRYKNDNQTRQFGNQRTVTVAEARETVGSQVVQQTRIQCFNCKESGHYAKECRKPKNGKRLNVSQGKDVVVQTAMAAKEVRLRGDVIEDTDEEIDEQELEAHYSFMANIQEVPTAESGTDTKPLEHVHNDAKYNVFCHYERVALANLIANLKLDVNKNKNIQKQLKKANASLAHELKECKSILVETSKTLGESNSIQDSCIVALQNKQTEFERYKALNDRTVDYDKLERKLNETLGLLAQKEIDIKEGLKVKAYEISVVKEKHNELVKQSLLTKSHFEDAHSELKTESVSKEVYTELLQSFAKIEKHSISLELALQQRQEKIKNDTVCKEKASNVFQKEREQYFKIQDLKAQLQDKNIAIGELKKHIEKCKGKSVETKFDKPSVVRQPNALLIPKPSVLGKPAPFSDSFERKSFSQTKSVPKTNVSKNLSKPVTTQILPQTTRQAIRNINVIKPGMYQIETRPTQTRASHLPQTYRNTNPHVSTSTGVIHKTNVSRPQLRSTKIKDKVVPNNSQVKDKKTEVEDHPRISIDSDHFACVTKLLDDVNARTKNPNVVPISTRKPKGHANKYVATSPKKIAASESTIHKSKSYYRMTYEKTSKTWKWWIEQQCPSGYKWIVQLILFIVDSGCTKHMTGNLTLLCNFVEKYLEEGIEHQTSTPRTPEQNGIVKRRNRTLVEAARTMLSAFKLPIFFWAKAIATACYTQNRSFIIPTHEKTAYHIINDRKPSIKYLYNFGCTCYLTRDGENLDKIKEKGDPCILVGYSIQSKGYRVYNKRTRLIVESIHLRFDEIKEMSETSVANDISGLIQQFRYNKSGIFNLVLCTLNFSLQEEGIDFEESFAPVSRLEVVRIFIAYDAHNSFLIYHIDVKTAFLNGLLNEEVYVVQPDGFVNPDHPEKVYRLRKALYRLKQAPRAWYDELLNFLMSKGFTKGTIDPTLFMIRYGEDILLV</sequence>
<dbReference type="GO" id="GO:0003676">
    <property type="term" value="F:nucleic acid binding"/>
    <property type="evidence" value="ECO:0007669"/>
    <property type="project" value="InterPro"/>
</dbReference>
<comment type="caution">
    <text evidence="7">The sequence shown here is derived from an EMBL/GenBank/DDBJ whole genome shotgun (WGS) entry which is preliminary data.</text>
</comment>
<evidence type="ECO:0000256" key="1">
    <source>
        <dbReference type="ARBA" id="ARBA00022723"/>
    </source>
</evidence>
<feature type="compositionally biased region" description="Polar residues" evidence="4">
    <location>
        <begin position="115"/>
        <end position="132"/>
    </location>
</feature>
<dbReference type="PROSITE" id="PS50158">
    <property type="entry name" value="ZF_CCHC"/>
    <property type="match status" value="1"/>
</dbReference>
<evidence type="ECO:0000259" key="6">
    <source>
        <dbReference type="PROSITE" id="PS50994"/>
    </source>
</evidence>
<feature type="domain" description="CCHC-type" evidence="5">
    <location>
        <begin position="171"/>
        <end position="186"/>
    </location>
</feature>
<dbReference type="InterPro" id="IPR013103">
    <property type="entry name" value="RVT_2"/>
</dbReference>
<dbReference type="SUPFAM" id="SSF53098">
    <property type="entry name" value="Ribonuclease H-like"/>
    <property type="match status" value="1"/>
</dbReference>
<dbReference type="Pfam" id="PF07727">
    <property type="entry name" value="RVT_2"/>
    <property type="match status" value="1"/>
</dbReference>
<feature type="compositionally biased region" description="Basic and acidic residues" evidence="4">
    <location>
        <begin position="80"/>
        <end position="94"/>
    </location>
</feature>
<feature type="region of interest" description="Disordered" evidence="4">
    <location>
        <begin position="115"/>
        <end position="139"/>
    </location>
</feature>
<dbReference type="PANTHER" id="PTHR42648">
    <property type="entry name" value="TRANSPOSASE, PUTATIVE-RELATED"/>
    <property type="match status" value="1"/>
</dbReference>
<dbReference type="InterPro" id="IPR036397">
    <property type="entry name" value="RNaseH_sf"/>
</dbReference>
<evidence type="ECO:0000256" key="4">
    <source>
        <dbReference type="SAM" id="MobiDB-lite"/>
    </source>
</evidence>
<dbReference type="GO" id="GO:0015074">
    <property type="term" value="P:DNA integration"/>
    <property type="evidence" value="ECO:0007669"/>
    <property type="project" value="InterPro"/>
</dbReference>
<dbReference type="EMBL" id="BKCJ010004799">
    <property type="protein sequence ID" value="GEU63159.1"/>
    <property type="molecule type" value="Genomic_DNA"/>
</dbReference>
<gene>
    <name evidence="7" type="ORF">Tci_035137</name>
</gene>
<accession>A0A6L2LPX5</accession>
<reference evidence="7" key="1">
    <citation type="journal article" date="2019" name="Sci. Rep.">
        <title>Draft genome of Tanacetum cinerariifolium, the natural source of mosquito coil.</title>
        <authorList>
            <person name="Yamashiro T."/>
            <person name="Shiraishi A."/>
            <person name="Satake H."/>
            <person name="Nakayama K."/>
        </authorList>
    </citation>
    <scope>NUCLEOTIDE SEQUENCE</scope>
</reference>
<feature type="compositionally biased region" description="Low complexity" evidence="4">
    <location>
        <begin position="47"/>
        <end position="63"/>
    </location>
</feature>
<evidence type="ECO:0000256" key="2">
    <source>
        <dbReference type="ARBA" id="ARBA00022801"/>
    </source>
</evidence>
<protein>
    <submittedName>
        <fullName evidence="7">Retrotransposon protein, putative, unclassified</fullName>
    </submittedName>
</protein>
<dbReference type="PROSITE" id="PS50994">
    <property type="entry name" value="INTEGRASE"/>
    <property type="match status" value="1"/>
</dbReference>
<dbReference type="InterPro" id="IPR057670">
    <property type="entry name" value="SH3_retrovirus"/>
</dbReference>
<evidence type="ECO:0000256" key="3">
    <source>
        <dbReference type="PROSITE-ProRule" id="PRU00047"/>
    </source>
</evidence>
<dbReference type="InterPro" id="IPR036875">
    <property type="entry name" value="Znf_CCHC_sf"/>
</dbReference>
<keyword evidence="2" id="KW-0378">Hydrolase</keyword>
<dbReference type="InterPro" id="IPR001584">
    <property type="entry name" value="Integrase_cat-core"/>
</dbReference>
<dbReference type="InterPro" id="IPR012337">
    <property type="entry name" value="RNaseH-like_sf"/>
</dbReference>
<dbReference type="AlphaFoldDB" id="A0A6L2LPX5"/>
<dbReference type="SUPFAM" id="SSF57756">
    <property type="entry name" value="Retrovirus zinc finger-like domains"/>
    <property type="match status" value="1"/>
</dbReference>
<organism evidence="7">
    <name type="scientific">Tanacetum cinerariifolium</name>
    <name type="common">Dalmatian daisy</name>
    <name type="synonym">Chrysanthemum cinerariifolium</name>
    <dbReference type="NCBI Taxonomy" id="118510"/>
    <lineage>
        <taxon>Eukaryota</taxon>
        <taxon>Viridiplantae</taxon>
        <taxon>Streptophyta</taxon>
        <taxon>Embryophyta</taxon>
        <taxon>Tracheophyta</taxon>
        <taxon>Spermatophyta</taxon>
        <taxon>Magnoliopsida</taxon>
        <taxon>eudicotyledons</taxon>
        <taxon>Gunneridae</taxon>
        <taxon>Pentapetalae</taxon>
        <taxon>asterids</taxon>
        <taxon>campanulids</taxon>
        <taxon>Asterales</taxon>
        <taxon>Asteraceae</taxon>
        <taxon>Asteroideae</taxon>
        <taxon>Anthemideae</taxon>
        <taxon>Anthemidinae</taxon>
        <taxon>Tanacetum</taxon>
    </lineage>
</organism>
<evidence type="ECO:0000313" key="7">
    <source>
        <dbReference type="EMBL" id="GEU63159.1"/>
    </source>
</evidence>
<dbReference type="InterPro" id="IPR039537">
    <property type="entry name" value="Retrotran_Ty1/copia-like"/>
</dbReference>
<keyword evidence="3" id="KW-0863">Zinc-finger</keyword>
<dbReference type="InterPro" id="IPR001878">
    <property type="entry name" value="Znf_CCHC"/>
</dbReference>
<dbReference type="Pfam" id="PF00098">
    <property type="entry name" value="zf-CCHC"/>
    <property type="match status" value="1"/>
</dbReference>
<dbReference type="Pfam" id="PF25597">
    <property type="entry name" value="SH3_retrovirus"/>
    <property type="match status" value="1"/>
</dbReference>
<dbReference type="GO" id="GO:0008270">
    <property type="term" value="F:zinc ion binding"/>
    <property type="evidence" value="ECO:0007669"/>
    <property type="project" value="UniProtKB-KW"/>
</dbReference>
<dbReference type="Gene3D" id="3.30.420.10">
    <property type="entry name" value="Ribonuclease H-like superfamily/Ribonuclease H"/>
    <property type="match status" value="1"/>
</dbReference>
<keyword evidence="1" id="KW-0479">Metal-binding</keyword>